<dbReference type="InterPro" id="IPR001810">
    <property type="entry name" value="F-box_dom"/>
</dbReference>
<dbReference type="CDD" id="cd00122">
    <property type="entry name" value="MBD"/>
    <property type="match status" value="1"/>
</dbReference>
<keyword evidence="4" id="KW-1185">Reference proteome</keyword>
<feature type="compositionally biased region" description="Basic and acidic residues" evidence="1">
    <location>
        <begin position="55"/>
        <end position="68"/>
    </location>
</feature>
<feature type="compositionally biased region" description="Polar residues" evidence="1">
    <location>
        <begin position="113"/>
        <end position="128"/>
    </location>
</feature>
<feature type="compositionally biased region" description="Acidic residues" evidence="1">
    <location>
        <begin position="8"/>
        <end position="21"/>
    </location>
</feature>
<dbReference type="SMART" id="SM00391">
    <property type="entry name" value="MBD"/>
    <property type="match status" value="1"/>
</dbReference>
<feature type="compositionally biased region" description="Polar residues" evidence="1">
    <location>
        <begin position="471"/>
        <end position="480"/>
    </location>
</feature>
<sequence length="953" mass="105742">MAALDINESMDEDFTGFDEEPVVVNTGGTPLIQDSRIDETPAESDSDSGNLVIAEPHKKVESKSVEKSPRKRKSRVEDVTPTRTPSSRVRGQGLAYLLAMEKGGSKKQLAKVQAQSDLHDTPSSSQSVDPPAPVQTEAVVEPEVEKKKVGKEVKENAKVIKEKEPAKISKEKEIPQAAALPTTNSPTPVVKSSKSNARKSYSAVNISSPLLKEPFKDGSVLNVCKLKLVNLNVWCFSPPLLGWRREVVYRATVDPGTKTLCDVYYYTPDGKKLRSGREVSDFLEKGNSTYTVENFTFFKEPIGMDSTQEILRYAKTRRDDGGGEKLISKKEKALKAREEELRRNLQELGEDVAAITGHTPVAVEPEIPVPVPVPTTAASSATVAESVSPQQRKKRGGKVEKQLKIKLWGKGLRSKENAEPTRKEDTTEGEEDAGVTLPALPGKTSPSRKVPEDISHLFTPHSAVGAKGGTRSATRGQKVTSSAAAPVSAGAGQQLELINGKRFISIGSSPESVRHSPANHVTDDVYGKRALASPGLAPKQSPKRMKLGATPLQPAGAVYPFRAKEEGFGFFLTEHFNNFVSYAYHGLLHVFRYLTVQELMAAAGVCKLWRDLALHHSHWRLVRLKNSRIYDWSLFASHLRRAGTQHLDMRKMLFVTSTEETWTNLERAASNLSEILRIDLCKCPTEVLESIAKHCLRLKHIDAQFISSPNLRLELLGNLNQLEVLKIRSVSCLTVVDGLETFAKLKELKFLNLTTLSNLKSEELRHLAELTHLESLEIGDCVQWTEESDYKVIGQLSHLKHLRLEKGPPTGVLQYLESSFNELAHLQHLELINFTIDGPIGSLHLSSLKRLLIIPCYETESVDVIVRHLFDCVASMLHLQQLSWVVTDEILDHLDGKLPLEIKEDDATEGKENVTLDELQDLLRQRLPNTNVQLSRLPEYATNRHSLSVSQED</sequence>
<feature type="compositionally biased region" description="Basic and acidic residues" evidence="1">
    <location>
        <begin position="413"/>
        <end position="426"/>
    </location>
</feature>
<organism evidence="3 4">
    <name type="scientific">Daphnia pulex</name>
    <name type="common">Water flea</name>
    <dbReference type="NCBI Taxonomy" id="6669"/>
    <lineage>
        <taxon>Eukaryota</taxon>
        <taxon>Metazoa</taxon>
        <taxon>Ecdysozoa</taxon>
        <taxon>Arthropoda</taxon>
        <taxon>Crustacea</taxon>
        <taxon>Branchiopoda</taxon>
        <taxon>Diplostraca</taxon>
        <taxon>Cladocera</taxon>
        <taxon>Anomopoda</taxon>
        <taxon>Daphniidae</taxon>
        <taxon>Daphnia</taxon>
    </lineage>
</organism>
<dbReference type="PANTHER" id="PTHR15739:SF5">
    <property type="entry name" value="LD23158P"/>
    <property type="match status" value="1"/>
</dbReference>
<dbReference type="GO" id="GO:0003677">
    <property type="term" value="F:DNA binding"/>
    <property type="evidence" value="ECO:0007669"/>
    <property type="project" value="InterPro"/>
</dbReference>
<gene>
    <name evidence="3" type="ORF">DAPPUDRAFT_300697</name>
</gene>
<feature type="compositionally biased region" description="Low complexity" evidence="1">
    <location>
        <begin position="380"/>
        <end position="389"/>
    </location>
</feature>
<feature type="region of interest" description="Disordered" evidence="1">
    <location>
        <begin position="105"/>
        <end position="148"/>
    </location>
</feature>
<name>E9HES9_DAPPU</name>
<dbReference type="PhylomeDB" id="E9HES9"/>
<feature type="region of interest" description="Disordered" evidence="1">
    <location>
        <begin position="174"/>
        <end position="194"/>
    </location>
</feature>
<dbReference type="PROSITE" id="PS50982">
    <property type="entry name" value="MBD"/>
    <property type="match status" value="1"/>
</dbReference>
<dbReference type="InterPro" id="IPR032675">
    <property type="entry name" value="LRR_dom_sf"/>
</dbReference>
<protein>
    <recommendedName>
        <fullName evidence="2">MBD domain-containing protein</fullName>
    </recommendedName>
</protein>
<dbReference type="EMBL" id="GL732631">
    <property type="protein sequence ID" value="EFX69759.1"/>
    <property type="molecule type" value="Genomic_DNA"/>
</dbReference>
<dbReference type="HOGENOM" id="CLU_003883_0_0_1"/>
<dbReference type="PANTHER" id="PTHR15739">
    <property type="entry name" value="ZINC FINGER PROTEIN"/>
    <property type="match status" value="1"/>
</dbReference>
<proteinExistence type="predicted"/>
<dbReference type="InterPro" id="IPR036047">
    <property type="entry name" value="F-box-like_dom_sf"/>
</dbReference>
<evidence type="ECO:0000256" key="1">
    <source>
        <dbReference type="SAM" id="MobiDB-lite"/>
    </source>
</evidence>
<dbReference type="eggNOG" id="ENOG502QTQ4">
    <property type="taxonomic scope" value="Eukaryota"/>
</dbReference>
<accession>E9HES9</accession>
<feature type="region of interest" description="Disordered" evidence="1">
    <location>
        <begin position="380"/>
        <end position="485"/>
    </location>
</feature>
<evidence type="ECO:0000259" key="2">
    <source>
        <dbReference type="PROSITE" id="PS50982"/>
    </source>
</evidence>
<dbReference type="Gene3D" id="3.80.10.10">
    <property type="entry name" value="Ribonuclease Inhibitor"/>
    <property type="match status" value="1"/>
</dbReference>
<dbReference type="Gene3D" id="3.30.890.10">
    <property type="entry name" value="Methyl-cpg-binding Protein 2, Chain A"/>
    <property type="match status" value="1"/>
</dbReference>
<evidence type="ECO:0000313" key="3">
    <source>
        <dbReference type="EMBL" id="EFX69759.1"/>
    </source>
</evidence>
<feature type="domain" description="MBD" evidence="2">
    <location>
        <begin position="229"/>
        <end position="302"/>
    </location>
</feature>
<dbReference type="SUPFAM" id="SSF54171">
    <property type="entry name" value="DNA-binding domain"/>
    <property type="match status" value="1"/>
</dbReference>
<dbReference type="SUPFAM" id="SSF52047">
    <property type="entry name" value="RNI-like"/>
    <property type="match status" value="1"/>
</dbReference>
<dbReference type="STRING" id="6669.E9HES9"/>
<feature type="compositionally biased region" description="Polar residues" evidence="1">
    <location>
        <begin position="181"/>
        <end position="194"/>
    </location>
</feature>
<dbReference type="AlphaFoldDB" id="E9HES9"/>
<dbReference type="Pfam" id="PF01429">
    <property type="entry name" value="MBD"/>
    <property type="match status" value="1"/>
</dbReference>
<dbReference type="InterPro" id="IPR052283">
    <property type="entry name" value="GenomicStab_NeuMorph_Reg"/>
</dbReference>
<dbReference type="Pfam" id="PF12937">
    <property type="entry name" value="F-box-like"/>
    <property type="match status" value="1"/>
</dbReference>
<dbReference type="SUPFAM" id="SSF81383">
    <property type="entry name" value="F-box domain"/>
    <property type="match status" value="1"/>
</dbReference>
<dbReference type="InParanoid" id="E9HES9"/>
<dbReference type="InterPro" id="IPR016177">
    <property type="entry name" value="DNA-bd_dom_sf"/>
</dbReference>
<dbReference type="Proteomes" id="UP000000305">
    <property type="component" value="Unassembled WGS sequence"/>
</dbReference>
<dbReference type="InterPro" id="IPR001739">
    <property type="entry name" value="Methyl_CpG_DNA-bd"/>
</dbReference>
<dbReference type="OrthoDB" id="6354161at2759"/>
<evidence type="ECO:0000313" key="4">
    <source>
        <dbReference type="Proteomes" id="UP000000305"/>
    </source>
</evidence>
<reference evidence="3 4" key="1">
    <citation type="journal article" date="2011" name="Science">
        <title>The ecoresponsive genome of Daphnia pulex.</title>
        <authorList>
            <person name="Colbourne J.K."/>
            <person name="Pfrender M.E."/>
            <person name="Gilbert D."/>
            <person name="Thomas W.K."/>
            <person name="Tucker A."/>
            <person name="Oakley T.H."/>
            <person name="Tokishita S."/>
            <person name="Aerts A."/>
            <person name="Arnold G.J."/>
            <person name="Basu M.K."/>
            <person name="Bauer D.J."/>
            <person name="Caceres C.E."/>
            <person name="Carmel L."/>
            <person name="Casola C."/>
            <person name="Choi J.H."/>
            <person name="Detter J.C."/>
            <person name="Dong Q."/>
            <person name="Dusheyko S."/>
            <person name="Eads B.D."/>
            <person name="Frohlich T."/>
            <person name="Geiler-Samerotte K.A."/>
            <person name="Gerlach D."/>
            <person name="Hatcher P."/>
            <person name="Jogdeo S."/>
            <person name="Krijgsveld J."/>
            <person name="Kriventseva E.V."/>
            <person name="Kultz D."/>
            <person name="Laforsch C."/>
            <person name="Lindquist E."/>
            <person name="Lopez J."/>
            <person name="Manak J.R."/>
            <person name="Muller J."/>
            <person name="Pangilinan J."/>
            <person name="Patwardhan R.P."/>
            <person name="Pitluck S."/>
            <person name="Pritham E.J."/>
            <person name="Rechtsteiner A."/>
            <person name="Rho M."/>
            <person name="Rogozin I.B."/>
            <person name="Sakarya O."/>
            <person name="Salamov A."/>
            <person name="Schaack S."/>
            <person name="Shapiro H."/>
            <person name="Shiga Y."/>
            <person name="Skalitzky C."/>
            <person name="Smith Z."/>
            <person name="Souvorov A."/>
            <person name="Sung W."/>
            <person name="Tang Z."/>
            <person name="Tsuchiya D."/>
            <person name="Tu H."/>
            <person name="Vos H."/>
            <person name="Wang M."/>
            <person name="Wolf Y.I."/>
            <person name="Yamagata H."/>
            <person name="Yamada T."/>
            <person name="Ye Y."/>
            <person name="Shaw J.R."/>
            <person name="Andrews J."/>
            <person name="Crease T.J."/>
            <person name="Tang H."/>
            <person name="Lucas S.M."/>
            <person name="Robertson H.M."/>
            <person name="Bork P."/>
            <person name="Koonin E.V."/>
            <person name="Zdobnov E.M."/>
            <person name="Grigoriev I.V."/>
            <person name="Lynch M."/>
            <person name="Boore J.L."/>
        </authorList>
    </citation>
    <scope>NUCLEOTIDE SEQUENCE [LARGE SCALE GENOMIC DNA]</scope>
</reference>
<dbReference type="KEGG" id="dpx:DAPPUDRAFT_300697"/>
<feature type="region of interest" description="Disordered" evidence="1">
    <location>
        <begin position="1"/>
        <end position="93"/>
    </location>
</feature>